<feature type="transmembrane region" description="Helical" evidence="12">
    <location>
        <begin position="284"/>
        <end position="304"/>
    </location>
</feature>
<feature type="transmembrane region" description="Helical" evidence="12">
    <location>
        <begin position="193"/>
        <end position="209"/>
    </location>
</feature>
<sequence>MAKTLNPRATLYPLGNYTFGTKEAQPEEDPSVAARLKRLENDYNDHGMRKTVEAVLVVHDHGHPHVLMLQIANAFFKLPGDYLKPGEDEVEGLKLRLNEKLAPPDGNDSLDDWQVGECLSMWWRPAFETFMYPYVPAHISKPKEQKKIFLVHLPPNRTVLPNGTPTFTVDNPGKARLQDSVQPAGSWEIPRKALHYSIGFLVAYLYVHGGDPRVISYYLTAGLVLLFTLDFVRFRSAAVNRAYVRVMGMLMRKAEVEDRYNGVLYYLAGCIFVLVLLPKDIASLAIMFLSWADPTASICGRLWGRYTPTFRSGQNVKSLAGFIGAFAVGVITTFLFFGGLYRDGIPTPSLDLSVPQEGFLSKLQTTAICGGLVAALSEATGILGFDDNLTMPIFSGLGLWFWLVFLGRAGSVFTYHEVHALDYGTKKQRLGGESFRNFDACFLCLAKARDPVTCSQGHLACKECMYETILIQKKEAQRMLRLQELEALERERKLSEQEEAAKKAILEEFEKLQNGRLPAKRKLKETDNAEERAQSGPPSNGQKSSDEAEVKRRKMEDLQEIIASNNIKEREEAIKKLKSLQEAEKPKLPSYWLPSLLPAASKNQETETKPVKLQPVCIGGKQEHPVTLKSLITAKFTINKDSDKDSYVCPSCMKELNNAIKMSILKSCGHVLCQSCVDKFVQPSKACYLCDAKIKDKDVIDMSAEGTGYAGGGGTVWASKFALAFQ</sequence>
<dbReference type="GO" id="GO:0005789">
    <property type="term" value="C:endoplasmic reticulum membrane"/>
    <property type="evidence" value="ECO:0007669"/>
    <property type="project" value="TreeGrafter"/>
</dbReference>
<feature type="domain" description="RING-type" evidence="13">
    <location>
        <begin position="649"/>
        <end position="691"/>
    </location>
</feature>
<comment type="caution">
    <text evidence="14">The sequence shown here is derived from an EMBL/GenBank/DDBJ whole genome shotgun (WGS) entry which is preliminary data.</text>
</comment>
<evidence type="ECO:0000256" key="4">
    <source>
        <dbReference type="ARBA" id="ARBA00022723"/>
    </source>
</evidence>
<evidence type="ECO:0000256" key="9">
    <source>
        <dbReference type="PROSITE-ProRule" id="PRU00175"/>
    </source>
</evidence>
<dbReference type="PANTHER" id="PTHR31303:SF1">
    <property type="entry name" value="CTP-DEPENDENT DIACYLGLYCEROL KINASE 1"/>
    <property type="match status" value="1"/>
</dbReference>
<dbReference type="Gene3D" id="3.90.79.10">
    <property type="entry name" value="Nucleoside Triphosphate Pyrophosphohydrolase"/>
    <property type="match status" value="1"/>
</dbReference>
<feature type="compositionally biased region" description="Basic and acidic residues" evidence="11">
    <location>
        <begin position="524"/>
        <end position="533"/>
    </location>
</feature>
<dbReference type="InterPro" id="IPR037997">
    <property type="entry name" value="Dgk1-like"/>
</dbReference>
<dbReference type="InterPro" id="IPR001841">
    <property type="entry name" value="Znf_RING"/>
</dbReference>
<dbReference type="PANTHER" id="PTHR31303">
    <property type="entry name" value="CTP-DEPENDENT DIACYLGLYCEROL KINASE 1"/>
    <property type="match status" value="1"/>
</dbReference>
<keyword evidence="12" id="KW-1133">Transmembrane helix</keyword>
<reference evidence="14 15" key="1">
    <citation type="journal article" date="2017" name="Mycologia">
        <title>Bifiguratus adelaidae, gen. et sp. nov., a new member of Mucoromycotina in endophytic and soil-dwelling habitats.</title>
        <authorList>
            <person name="Torres-Cruz T.J."/>
            <person name="Billingsley Tobias T.L."/>
            <person name="Almatruk M."/>
            <person name="Hesse C."/>
            <person name="Kuske C.R."/>
            <person name="Desiro A."/>
            <person name="Benucci G.M."/>
            <person name="Bonito G."/>
            <person name="Stajich J.E."/>
            <person name="Dunlap C."/>
            <person name="Arnold A.E."/>
            <person name="Porras-Alfaro A."/>
        </authorList>
    </citation>
    <scope>NUCLEOTIDE SEQUENCE [LARGE SCALE GENOMIC DNA]</scope>
    <source>
        <strain evidence="14 15">AZ0501</strain>
    </source>
</reference>
<evidence type="ECO:0000256" key="5">
    <source>
        <dbReference type="ARBA" id="ARBA00022771"/>
    </source>
</evidence>
<keyword evidence="10" id="KW-0175">Coiled coil</keyword>
<evidence type="ECO:0000256" key="12">
    <source>
        <dbReference type="SAM" id="Phobius"/>
    </source>
</evidence>
<feature type="transmembrane region" description="Helical" evidence="12">
    <location>
        <begin position="260"/>
        <end position="278"/>
    </location>
</feature>
<keyword evidence="15" id="KW-1185">Reference proteome</keyword>
<keyword evidence="4" id="KW-0479">Metal-binding</keyword>
<keyword evidence="8" id="KW-0539">Nucleus</keyword>
<feature type="region of interest" description="Disordered" evidence="11">
    <location>
        <begin position="516"/>
        <end position="554"/>
    </location>
</feature>
<dbReference type="Pfam" id="PF13869">
    <property type="entry name" value="NUDIX_2"/>
    <property type="match status" value="1"/>
</dbReference>
<evidence type="ECO:0000313" key="14">
    <source>
        <dbReference type="EMBL" id="OZJ03303.1"/>
    </source>
</evidence>
<dbReference type="Pfam" id="PF15906">
    <property type="entry name" value="zf-NOSIP"/>
    <property type="match status" value="1"/>
</dbReference>
<evidence type="ECO:0000256" key="11">
    <source>
        <dbReference type="SAM" id="MobiDB-lite"/>
    </source>
</evidence>
<dbReference type="GO" id="GO:0004143">
    <property type="term" value="F:ATP-dependent diacylglycerol kinase activity"/>
    <property type="evidence" value="ECO:0007669"/>
    <property type="project" value="InterPro"/>
</dbReference>
<evidence type="ECO:0000256" key="2">
    <source>
        <dbReference type="ARBA" id="ARBA00009710"/>
    </source>
</evidence>
<evidence type="ECO:0000256" key="6">
    <source>
        <dbReference type="ARBA" id="ARBA00022833"/>
    </source>
</evidence>
<evidence type="ECO:0000256" key="8">
    <source>
        <dbReference type="ARBA" id="ARBA00023242"/>
    </source>
</evidence>
<dbReference type="Gene3D" id="3.30.40.10">
    <property type="entry name" value="Zinc/RING finger domain, C3HC4 (zinc finger)"/>
    <property type="match status" value="2"/>
</dbReference>
<organism evidence="14 15">
    <name type="scientific">Bifiguratus adelaidae</name>
    <dbReference type="NCBI Taxonomy" id="1938954"/>
    <lineage>
        <taxon>Eukaryota</taxon>
        <taxon>Fungi</taxon>
        <taxon>Fungi incertae sedis</taxon>
        <taxon>Mucoromycota</taxon>
        <taxon>Mucoromycotina</taxon>
        <taxon>Endogonomycetes</taxon>
        <taxon>Endogonales</taxon>
        <taxon>Endogonales incertae sedis</taxon>
        <taxon>Bifiguratus</taxon>
    </lineage>
</organism>
<dbReference type="GO" id="GO:0003729">
    <property type="term" value="F:mRNA binding"/>
    <property type="evidence" value="ECO:0007669"/>
    <property type="project" value="InterPro"/>
</dbReference>
<dbReference type="GO" id="GO:0006654">
    <property type="term" value="P:phosphatidic acid biosynthetic process"/>
    <property type="evidence" value="ECO:0007669"/>
    <property type="project" value="TreeGrafter"/>
</dbReference>
<dbReference type="GO" id="GO:0008270">
    <property type="term" value="F:zinc ion binding"/>
    <property type="evidence" value="ECO:0007669"/>
    <property type="project" value="UniProtKB-KW"/>
</dbReference>
<keyword evidence="3" id="KW-0507">mRNA processing</keyword>
<dbReference type="PROSITE" id="PS00518">
    <property type="entry name" value="ZF_RING_1"/>
    <property type="match status" value="1"/>
</dbReference>
<feature type="transmembrane region" description="Helical" evidence="12">
    <location>
        <begin position="316"/>
        <end position="341"/>
    </location>
</feature>
<feature type="coiled-coil region" evidence="10">
    <location>
        <begin position="471"/>
        <end position="508"/>
    </location>
</feature>
<dbReference type="Proteomes" id="UP000242875">
    <property type="component" value="Unassembled WGS sequence"/>
</dbReference>
<evidence type="ECO:0000313" key="15">
    <source>
        <dbReference type="Proteomes" id="UP000242875"/>
    </source>
</evidence>
<proteinExistence type="inferred from homology"/>
<comment type="similarity">
    <text evidence="2">Belongs to the Nudix hydrolase family. CPSF5 subfamily.</text>
</comment>
<dbReference type="InterPro" id="IPR031790">
    <property type="entry name" value="Znf-NOSIP"/>
</dbReference>
<dbReference type="Pfam" id="PF04641">
    <property type="entry name" value="Rtf2"/>
    <property type="match status" value="1"/>
</dbReference>
<keyword evidence="12" id="KW-0472">Membrane</keyword>
<comment type="subcellular location">
    <subcellularLocation>
        <location evidence="1">Nucleus</location>
    </subcellularLocation>
</comment>
<evidence type="ECO:0000256" key="7">
    <source>
        <dbReference type="ARBA" id="ARBA00022884"/>
    </source>
</evidence>
<keyword evidence="12" id="KW-0812">Transmembrane</keyword>
<dbReference type="PROSITE" id="PS50089">
    <property type="entry name" value="ZF_RING_2"/>
    <property type="match status" value="1"/>
</dbReference>
<evidence type="ECO:0000259" key="13">
    <source>
        <dbReference type="PROSITE" id="PS50089"/>
    </source>
</evidence>
<dbReference type="GO" id="GO:0005849">
    <property type="term" value="C:mRNA cleavage factor complex"/>
    <property type="evidence" value="ECO:0007669"/>
    <property type="project" value="InterPro"/>
</dbReference>
<dbReference type="FunFam" id="3.90.79.10:FF:000020">
    <property type="entry name" value="Pre-mRNA cleavage factor Im subunit 2"/>
    <property type="match status" value="1"/>
</dbReference>
<accession>A0A261XY53</accession>
<feature type="compositionally biased region" description="Basic and acidic residues" evidence="11">
    <location>
        <begin position="544"/>
        <end position="554"/>
    </location>
</feature>
<evidence type="ECO:0000256" key="10">
    <source>
        <dbReference type="SAM" id="Coils"/>
    </source>
</evidence>
<keyword evidence="6" id="KW-0862">Zinc</keyword>
<protein>
    <recommendedName>
        <fullName evidence="13">RING-type domain-containing protein</fullName>
    </recommendedName>
</protein>
<dbReference type="InterPro" id="IPR016706">
    <property type="entry name" value="Cleav_polyA_spec_factor_su5"/>
</dbReference>
<feature type="transmembrane region" description="Helical" evidence="12">
    <location>
        <begin position="215"/>
        <end position="232"/>
    </location>
</feature>
<name>A0A261XY53_9FUNG</name>
<dbReference type="GO" id="GO:0031124">
    <property type="term" value="P:mRNA 3'-end processing"/>
    <property type="evidence" value="ECO:0007669"/>
    <property type="project" value="InterPro"/>
</dbReference>
<dbReference type="EMBL" id="MVBO01000092">
    <property type="protein sequence ID" value="OZJ03303.1"/>
    <property type="molecule type" value="Genomic_DNA"/>
</dbReference>
<keyword evidence="5 9" id="KW-0863">Zinc-finger</keyword>
<dbReference type="SUPFAM" id="SSF57850">
    <property type="entry name" value="RING/U-box"/>
    <property type="match status" value="2"/>
</dbReference>
<dbReference type="InterPro" id="IPR017907">
    <property type="entry name" value="Znf_RING_CS"/>
</dbReference>
<evidence type="ECO:0000256" key="1">
    <source>
        <dbReference type="ARBA" id="ARBA00004123"/>
    </source>
</evidence>
<evidence type="ECO:0000256" key="3">
    <source>
        <dbReference type="ARBA" id="ARBA00022664"/>
    </source>
</evidence>
<dbReference type="OrthoDB" id="277288at2759"/>
<feature type="transmembrane region" description="Helical" evidence="12">
    <location>
        <begin position="389"/>
        <end position="406"/>
    </location>
</feature>
<dbReference type="AlphaFoldDB" id="A0A261XY53"/>
<dbReference type="InterPro" id="IPR013083">
    <property type="entry name" value="Znf_RING/FYVE/PHD"/>
</dbReference>
<keyword evidence="7" id="KW-0694">RNA-binding</keyword>
<gene>
    <name evidence="14" type="ORF">BZG36_02286</name>
</gene>
<dbReference type="CDD" id="cd18871">
    <property type="entry name" value="NUDIX_Cfim25_Nudt21"/>
    <property type="match status" value="1"/>
</dbReference>